<proteinExistence type="inferred from homology"/>
<dbReference type="WBParaSite" id="nOo.2.0.1.t07558-RA">
    <property type="protein sequence ID" value="nOo.2.0.1.t07558-RA"/>
    <property type="gene ID" value="nOo.2.0.1.g07558"/>
</dbReference>
<gene>
    <name evidence="6" type="primary">MED20</name>
    <name evidence="7" type="ORF">NOO_LOCUS7558</name>
</gene>
<evidence type="ECO:0000313" key="7">
    <source>
        <dbReference type="EMBL" id="VDK86572.1"/>
    </source>
</evidence>
<evidence type="ECO:0000256" key="3">
    <source>
        <dbReference type="ARBA" id="ARBA00019690"/>
    </source>
</evidence>
<dbReference type="InterPro" id="IPR013921">
    <property type="entry name" value="Mediator_Med20"/>
</dbReference>
<evidence type="ECO:0000256" key="1">
    <source>
        <dbReference type="ARBA" id="ARBA00004123"/>
    </source>
</evidence>
<reference evidence="7 8" key="2">
    <citation type="submission" date="2018-08" db="EMBL/GenBank/DDBJ databases">
        <authorList>
            <person name="Laetsch R D."/>
            <person name="Stevens L."/>
            <person name="Kumar S."/>
            <person name="Blaxter L. M."/>
        </authorList>
    </citation>
    <scope>NUCLEOTIDE SEQUENCE [LARGE SCALE GENOMIC DNA]</scope>
</reference>
<evidence type="ECO:0000256" key="4">
    <source>
        <dbReference type="ARBA" id="ARBA00023242"/>
    </source>
</evidence>
<dbReference type="PANTHER" id="PTHR12465:SF0">
    <property type="entry name" value="MEDIATOR OF RNA POLYMERASE II TRANSCRIPTION SUBUNIT 20"/>
    <property type="match status" value="1"/>
</dbReference>
<evidence type="ECO:0000256" key="5">
    <source>
        <dbReference type="ARBA" id="ARBA00031954"/>
    </source>
</evidence>
<keyword evidence="6" id="KW-0010">Activator</keyword>
<reference evidence="9" key="1">
    <citation type="submission" date="2016-06" db="UniProtKB">
        <authorList>
            <consortium name="WormBaseParasite"/>
        </authorList>
    </citation>
    <scope>IDENTIFICATION</scope>
</reference>
<dbReference type="PANTHER" id="PTHR12465">
    <property type="entry name" value="UBIQUITIN SPECIFIC PROTEASE HOMOLOG 49"/>
    <property type="match status" value="1"/>
</dbReference>
<evidence type="ECO:0000313" key="8">
    <source>
        <dbReference type="Proteomes" id="UP000271087"/>
    </source>
</evidence>
<evidence type="ECO:0000313" key="9">
    <source>
        <dbReference type="WBParaSite" id="nOo.2.0.1.t07558-RA"/>
    </source>
</evidence>
<dbReference type="GO" id="GO:0003713">
    <property type="term" value="F:transcription coactivator activity"/>
    <property type="evidence" value="ECO:0007669"/>
    <property type="project" value="TreeGrafter"/>
</dbReference>
<dbReference type="GO" id="GO:0006357">
    <property type="term" value="P:regulation of transcription by RNA polymerase II"/>
    <property type="evidence" value="ECO:0007669"/>
    <property type="project" value="InterPro"/>
</dbReference>
<protein>
    <recommendedName>
        <fullName evidence="3 6">Mediator of RNA polymerase II transcription subunit 20</fullName>
    </recommendedName>
    <alternativeName>
        <fullName evidence="5 6">Mediator complex subunit 20</fullName>
    </alternativeName>
</protein>
<keyword evidence="6" id="KW-0805">Transcription regulation</keyword>
<sequence>MPREKNKTINDRNMGVAWVFETDKSAVSIERAIEGEGGVKGGIFTVDSTPFKPSDNVQGAINHVFILHHSRFPQSTFTIAPNEKQKHCPRAISDRGFDCILAKLSSGLVQDTAGKFEVSGHEYTLQDFIIRTGNASMGVISKGVIVEVEYAPSCVASQCGNFLQEFIAMFFPDHVADKPLVLQKAQPEPYSALDTMHQYLDIFQNMRKKT</sequence>
<evidence type="ECO:0000256" key="2">
    <source>
        <dbReference type="ARBA" id="ARBA00010743"/>
    </source>
</evidence>
<dbReference type="STRING" id="42157.A0A182EHI3"/>
<comment type="subcellular location">
    <subcellularLocation>
        <location evidence="1 6">Nucleus</location>
    </subcellularLocation>
</comment>
<dbReference type="GO" id="GO:0016592">
    <property type="term" value="C:mediator complex"/>
    <property type="evidence" value="ECO:0007669"/>
    <property type="project" value="InterPro"/>
</dbReference>
<comment type="subunit">
    <text evidence="6">Component of the Mediator complex.</text>
</comment>
<name>A0A182EHI3_ONCOC</name>
<dbReference type="Proteomes" id="UP000271087">
    <property type="component" value="Unassembled WGS sequence"/>
</dbReference>
<organism evidence="9">
    <name type="scientific">Onchocerca ochengi</name>
    <name type="common">Filarial nematode worm</name>
    <dbReference type="NCBI Taxonomy" id="42157"/>
    <lineage>
        <taxon>Eukaryota</taxon>
        <taxon>Metazoa</taxon>
        <taxon>Ecdysozoa</taxon>
        <taxon>Nematoda</taxon>
        <taxon>Chromadorea</taxon>
        <taxon>Rhabditida</taxon>
        <taxon>Spirurina</taxon>
        <taxon>Spiruromorpha</taxon>
        <taxon>Filarioidea</taxon>
        <taxon>Onchocercidae</taxon>
        <taxon>Onchocerca</taxon>
    </lineage>
</organism>
<dbReference type="AlphaFoldDB" id="A0A182EHI3"/>
<dbReference type="EMBL" id="UYRW01002746">
    <property type="protein sequence ID" value="VDK86572.1"/>
    <property type="molecule type" value="Genomic_DNA"/>
</dbReference>
<keyword evidence="4 6" id="KW-0539">Nucleus</keyword>
<keyword evidence="8" id="KW-1185">Reference proteome</keyword>
<comment type="function">
    <text evidence="6">Component of the Mediator complex, a coactivator involved in the regulated transcription of nearly all RNA polymerase II-dependent genes. Mediator functions as a bridge to convey information from gene-specific regulatory proteins to the basal RNA polymerase II transcription machinery. Mediator is recruited to promoters by direct interactions with regulatory proteins and serves as a scaffold for the assembly of a functional preinitiation complex with RNA polymerase II and the general transcription factors.</text>
</comment>
<evidence type="ECO:0000256" key="6">
    <source>
        <dbReference type="RuleBase" id="RU364152"/>
    </source>
</evidence>
<dbReference type="OrthoDB" id="1854899at2759"/>
<accession>A0A182EHI3</accession>
<comment type="similarity">
    <text evidence="2 6">Belongs to the Mediator complex subunit 20 family.</text>
</comment>
<dbReference type="Pfam" id="PF08612">
    <property type="entry name" value="Med20"/>
    <property type="match status" value="1"/>
</dbReference>
<keyword evidence="6" id="KW-0804">Transcription</keyword>